<evidence type="ECO:0000313" key="4">
    <source>
        <dbReference type="Proteomes" id="UP001470230"/>
    </source>
</evidence>
<sequence>MQVLSSLYDDTSSETSQVNTPKRRKHVTMNTPRVGGLSTGKTPYKSPYMTPLRSSVKKNPIVQQVHATMDLCIRVFTSNILFISTIILLPVFLGLLLTKVYPYWTSENCNFENQYRVRYFCIDESNTIGNFSKTITRIVKQQRPQTFDELYELVYEKDKVPKEYVKEAIQYCDEVALFNDKIYYKLSDNAEVFILTLLSIIVAGLFVTCCIFKIKRRFSY</sequence>
<accession>A0ABR2JW64</accession>
<comment type="caution">
    <text evidence="3">The sequence shown here is derived from an EMBL/GenBank/DDBJ whole genome shotgun (WGS) entry which is preliminary data.</text>
</comment>
<dbReference type="Proteomes" id="UP001470230">
    <property type="component" value="Unassembled WGS sequence"/>
</dbReference>
<feature type="transmembrane region" description="Helical" evidence="2">
    <location>
        <begin position="79"/>
        <end position="97"/>
    </location>
</feature>
<organism evidence="3 4">
    <name type="scientific">Tritrichomonas musculus</name>
    <dbReference type="NCBI Taxonomy" id="1915356"/>
    <lineage>
        <taxon>Eukaryota</taxon>
        <taxon>Metamonada</taxon>
        <taxon>Parabasalia</taxon>
        <taxon>Tritrichomonadida</taxon>
        <taxon>Tritrichomonadidae</taxon>
        <taxon>Tritrichomonas</taxon>
    </lineage>
</organism>
<gene>
    <name evidence="3" type="ORF">M9Y10_045094</name>
</gene>
<feature type="compositionally biased region" description="Polar residues" evidence="1">
    <location>
        <begin position="1"/>
        <end position="20"/>
    </location>
</feature>
<keyword evidence="4" id="KW-1185">Reference proteome</keyword>
<evidence type="ECO:0000313" key="3">
    <source>
        <dbReference type="EMBL" id="KAK8882452.1"/>
    </source>
</evidence>
<feature type="region of interest" description="Disordered" evidence="1">
    <location>
        <begin position="1"/>
        <end position="25"/>
    </location>
</feature>
<keyword evidence="2" id="KW-1133">Transmembrane helix</keyword>
<keyword evidence="2" id="KW-0812">Transmembrane</keyword>
<feature type="transmembrane region" description="Helical" evidence="2">
    <location>
        <begin position="192"/>
        <end position="214"/>
    </location>
</feature>
<keyword evidence="2" id="KW-0472">Membrane</keyword>
<reference evidence="3 4" key="1">
    <citation type="submission" date="2024-04" db="EMBL/GenBank/DDBJ databases">
        <title>Tritrichomonas musculus Genome.</title>
        <authorList>
            <person name="Alves-Ferreira E."/>
            <person name="Grigg M."/>
            <person name="Lorenzi H."/>
            <person name="Galac M."/>
        </authorList>
    </citation>
    <scope>NUCLEOTIDE SEQUENCE [LARGE SCALE GENOMIC DNA]</scope>
    <source>
        <strain evidence="3 4">EAF2021</strain>
    </source>
</reference>
<proteinExistence type="predicted"/>
<name>A0ABR2JW64_9EUKA</name>
<protein>
    <submittedName>
        <fullName evidence="3">Uncharacterized protein</fullName>
    </submittedName>
</protein>
<evidence type="ECO:0000256" key="2">
    <source>
        <dbReference type="SAM" id="Phobius"/>
    </source>
</evidence>
<evidence type="ECO:0000256" key="1">
    <source>
        <dbReference type="SAM" id="MobiDB-lite"/>
    </source>
</evidence>
<dbReference type="EMBL" id="JAPFFF010000009">
    <property type="protein sequence ID" value="KAK8882452.1"/>
    <property type="molecule type" value="Genomic_DNA"/>
</dbReference>